<evidence type="ECO:0000313" key="3">
    <source>
        <dbReference type="EMBL" id="GGC97920.1"/>
    </source>
</evidence>
<organism evidence="3 4">
    <name type="scientific">Thalassobacillus devorans</name>
    <dbReference type="NCBI Taxonomy" id="279813"/>
    <lineage>
        <taxon>Bacteria</taxon>
        <taxon>Bacillati</taxon>
        <taxon>Bacillota</taxon>
        <taxon>Bacilli</taxon>
        <taxon>Bacillales</taxon>
        <taxon>Bacillaceae</taxon>
        <taxon>Thalassobacillus</taxon>
    </lineage>
</organism>
<protein>
    <recommendedName>
        <fullName evidence="5">Superfamily II DNA helicase</fullName>
    </recommendedName>
</protein>
<dbReference type="Gene3D" id="1.10.10.10">
    <property type="entry name" value="Winged helix-like DNA-binding domain superfamily/Winged helix DNA-binding domain"/>
    <property type="match status" value="1"/>
</dbReference>
<accession>A0ABQ1PIK2</accession>
<reference evidence="4" key="1">
    <citation type="journal article" date="2019" name="Int. J. Syst. Evol. Microbiol.">
        <title>The Global Catalogue of Microorganisms (GCM) 10K type strain sequencing project: providing services to taxonomists for standard genome sequencing and annotation.</title>
        <authorList>
            <consortium name="The Broad Institute Genomics Platform"/>
            <consortium name="The Broad Institute Genome Sequencing Center for Infectious Disease"/>
            <person name="Wu L."/>
            <person name="Ma J."/>
        </authorList>
    </citation>
    <scope>NUCLEOTIDE SEQUENCE [LARGE SCALE GENOMIC DNA]</scope>
    <source>
        <strain evidence="4">CCM 7282</strain>
    </source>
</reference>
<dbReference type="InterPro" id="IPR036388">
    <property type="entry name" value="WH-like_DNA-bd_sf"/>
</dbReference>
<dbReference type="Proteomes" id="UP000619534">
    <property type="component" value="Unassembled WGS sequence"/>
</dbReference>
<sequence length="256" mass="30700">MILKKSNNNHLSEEEKRAILRAADEIIAAGGRTLLAKILKGSREKKVLQLELDKCPVYGYFKSEKLEEVQNKIDWMFDYDFLDIQYSGNLPMIVFTERGWQIERDQRADEFLREWQQWAEQGISQPDMSYLKDRNREMILLFLEKVKETQDKRYIPYLKTWAEIDYKKVKAKIQEIIKALASNEPIDHQLKLKREESMKEMLKGEAPQDLLLKCYECGERFLFTVGEQKFYKQKGFVYPKRCNECRNQRDEEEFLW</sequence>
<evidence type="ECO:0000313" key="4">
    <source>
        <dbReference type="Proteomes" id="UP000619534"/>
    </source>
</evidence>
<evidence type="ECO:0000259" key="1">
    <source>
        <dbReference type="Pfam" id="PF09382"/>
    </source>
</evidence>
<dbReference type="InterPro" id="IPR018982">
    <property type="entry name" value="RQC_domain"/>
</dbReference>
<dbReference type="InterPro" id="IPR025306">
    <property type="entry name" value="Zn-bnd_dom_prob"/>
</dbReference>
<dbReference type="SUPFAM" id="SSF46785">
    <property type="entry name" value="Winged helix' DNA-binding domain"/>
    <property type="match status" value="1"/>
</dbReference>
<gene>
    <name evidence="3" type="ORF">GCM10007216_30870</name>
</gene>
<feature type="domain" description="Probable zinc-binding" evidence="2">
    <location>
        <begin position="208"/>
        <end position="252"/>
    </location>
</feature>
<dbReference type="EMBL" id="BMCJ01000006">
    <property type="protein sequence ID" value="GGC97920.1"/>
    <property type="molecule type" value="Genomic_DNA"/>
</dbReference>
<name>A0ABQ1PIK2_9BACI</name>
<comment type="caution">
    <text evidence="3">The sequence shown here is derived from an EMBL/GenBank/DDBJ whole genome shotgun (WGS) entry which is preliminary data.</text>
</comment>
<evidence type="ECO:0008006" key="5">
    <source>
        <dbReference type="Google" id="ProtNLM"/>
    </source>
</evidence>
<dbReference type="Pfam" id="PF13451">
    <property type="entry name" value="zf_Tbcl"/>
    <property type="match status" value="1"/>
</dbReference>
<keyword evidence="4" id="KW-1185">Reference proteome</keyword>
<dbReference type="InterPro" id="IPR036390">
    <property type="entry name" value="WH_DNA-bd_sf"/>
</dbReference>
<dbReference type="NCBIfam" id="NF041107">
    <property type="entry name" value="RQC_minor_1"/>
    <property type="match status" value="1"/>
</dbReference>
<dbReference type="Pfam" id="PF09382">
    <property type="entry name" value="RQC"/>
    <property type="match status" value="1"/>
</dbReference>
<feature type="domain" description="RQC" evidence="1">
    <location>
        <begin position="17"/>
        <end position="107"/>
    </location>
</feature>
<evidence type="ECO:0000259" key="2">
    <source>
        <dbReference type="Pfam" id="PF13451"/>
    </source>
</evidence>
<proteinExistence type="predicted"/>